<keyword evidence="3 5" id="KW-1015">Disulfide bond</keyword>
<dbReference type="SMART" id="SM00202">
    <property type="entry name" value="SR"/>
    <property type="match status" value="1"/>
</dbReference>
<dbReference type="Gene3D" id="3.10.250.10">
    <property type="entry name" value="SRCR-like domain"/>
    <property type="match status" value="2"/>
</dbReference>
<name>T1G7B7_HELRO</name>
<reference evidence="8" key="3">
    <citation type="submission" date="2015-06" db="UniProtKB">
        <authorList>
            <consortium name="EnsemblMetazoa"/>
        </authorList>
    </citation>
    <scope>IDENTIFICATION</scope>
</reference>
<sequence length="165" mass="18834">DVRLVDGPNDYRGRLEVYHDGEWGTVCDDNISYQLCIVVCKQLGYDLGGAGTYVHAFSYANESRSPIWLDEVQCFGNESKLEDCRKSNWASHNCYHFEDVGCACSYKGFSILLIPFQRGIKSRGRVEIKYGIGKWGLVCGDDWKMEELTVFCSCLGYNKLFFNIF</sequence>
<dbReference type="CTD" id="20216964"/>
<evidence type="ECO:0000256" key="1">
    <source>
        <dbReference type="ARBA" id="ARBA00022729"/>
    </source>
</evidence>
<dbReference type="eggNOG" id="ENOG502QQ5W">
    <property type="taxonomic scope" value="Eukaryota"/>
</dbReference>
<dbReference type="EMBL" id="KB097635">
    <property type="protein sequence ID" value="ESN93140.1"/>
    <property type="molecule type" value="Genomic_DNA"/>
</dbReference>
<gene>
    <name evidence="8" type="primary">20216964</name>
    <name evidence="7" type="ORF">HELRODRAFT_89295</name>
</gene>
<dbReference type="FunFam" id="3.10.250.10:FF:000006">
    <property type="entry name" value="neurotrypsin isoform X2"/>
    <property type="match status" value="1"/>
</dbReference>
<keyword evidence="2" id="KW-0677">Repeat</keyword>
<dbReference type="PANTHER" id="PTHR48071">
    <property type="entry name" value="SRCR DOMAIN-CONTAINING PROTEIN"/>
    <property type="match status" value="1"/>
</dbReference>
<dbReference type="Pfam" id="PF00530">
    <property type="entry name" value="SRCR"/>
    <property type="match status" value="2"/>
</dbReference>
<evidence type="ECO:0000256" key="2">
    <source>
        <dbReference type="ARBA" id="ARBA00022737"/>
    </source>
</evidence>
<feature type="domain" description="SRCR" evidence="6">
    <location>
        <begin position="111"/>
        <end position="156"/>
    </location>
</feature>
<dbReference type="OMA" id="SYANESR"/>
<evidence type="ECO:0000256" key="3">
    <source>
        <dbReference type="ARBA" id="ARBA00023157"/>
    </source>
</evidence>
<keyword evidence="9" id="KW-1185">Reference proteome</keyword>
<dbReference type="AlphaFoldDB" id="T1G7B7"/>
<dbReference type="RefSeq" id="XP_009028723.1">
    <property type="nucleotide sequence ID" value="XM_009030475.1"/>
</dbReference>
<organism evidence="8 9">
    <name type="scientific">Helobdella robusta</name>
    <name type="common">Californian leech</name>
    <dbReference type="NCBI Taxonomy" id="6412"/>
    <lineage>
        <taxon>Eukaryota</taxon>
        <taxon>Metazoa</taxon>
        <taxon>Spiralia</taxon>
        <taxon>Lophotrochozoa</taxon>
        <taxon>Annelida</taxon>
        <taxon>Clitellata</taxon>
        <taxon>Hirudinea</taxon>
        <taxon>Rhynchobdellida</taxon>
        <taxon>Glossiphoniidae</taxon>
        <taxon>Helobdella</taxon>
    </lineage>
</organism>
<dbReference type="HOGENOM" id="CLU_002555_1_4_1"/>
<dbReference type="GO" id="GO:0016020">
    <property type="term" value="C:membrane"/>
    <property type="evidence" value="ECO:0007669"/>
    <property type="project" value="InterPro"/>
</dbReference>
<dbReference type="PROSITE" id="PS50287">
    <property type="entry name" value="SRCR_2"/>
    <property type="match status" value="2"/>
</dbReference>
<reference evidence="9" key="1">
    <citation type="submission" date="2012-12" db="EMBL/GenBank/DDBJ databases">
        <authorList>
            <person name="Hellsten U."/>
            <person name="Grimwood J."/>
            <person name="Chapman J.A."/>
            <person name="Shapiro H."/>
            <person name="Aerts A."/>
            <person name="Otillar R.P."/>
            <person name="Terry A.Y."/>
            <person name="Boore J.L."/>
            <person name="Simakov O."/>
            <person name="Marletaz F."/>
            <person name="Cho S.-J."/>
            <person name="Edsinger-Gonzales E."/>
            <person name="Havlak P."/>
            <person name="Kuo D.-H."/>
            <person name="Larsson T."/>
            <person name="Lv J."/>
            <person name="Arendt D."/>
            <person name="Savage R."/>
            <person name="Osoegawa K."/>
            <person name="de Jong P."/>
            <person name="Lindberg D.R."/>
            <person name="Seaver E.C."/>
            <person name="Weisblat D.A."/>
            <person name="Putnam N.H."/>
            <person name="Grigoriev I.V."/>
            <person name="Rokhsar D.S."/>
        </authorList>
    </citation>
    <scope>NUCLEOTIDE SEQUENCE</scope>
</reference>
<dbReference type="EMBL" id="AMQM01007516">
    <property type="status" value="NOT_ANNOTATED_CDS"/>
    <property type="molecule type" value="Genomic_DNA"/>
</dbReference>
<dbReference type="Proteomes" id="UP000015101">
    <property type="component" value="Unassembled WGS sequence"/>
</dbReference>
<proteinExistence type="predicted"/>
<dbReference type="PANTHER" id="PTHR48071:SF18">
    <property type="entry name" value="DELETED IN MALIGNANT BRAIN TUMORS 1 PROTEIN-RELATED"/>
    <property type="match status" value="1"/>
</dbReference>
<dbReference type="PRINTS" id="PR00258">
    <property type="entry name" value="SPERACTRCPTR"/>
</dbReference>
<reference evidence="7 9" key="2">
    <citation type="journal article" date="2013" name="Nature">
        <title>Insights into bilaterian evolution from three spiralian genomes.</title>
        <authorList>
            <person name="Simakov O."/>
            <person name="Marletaz F."/>
            <person name="Cho S.J."/>
            <person name="Edsinger-Gonzales E."/>
            <person name="Havlak P."/>
            <person name="Hellsten U."/>
            <person name="Kuo D.H."/>
            <person name="Larsson T."/>
            <person name="Lv J."/>
            <person name="Arendt D."/>
            <person name="Savage R."/>
            <person name="Osoegawa K."/>
            <person name="de Jong P."/>
            <person name="Grimwood J."/>
            <person name="Chapman J.A."/>
            <person name="Shapiro H."/>
            <person name="Aerts A."/>
            <person name="Otillar R.P."/>
            <person name="Terry A.Y."/>
            <person name="Boore J.L."/>
            <person name="Grigoriev I.V."/>
            <person name="Lindberg D.R."/>
            <person name="Seaver E.C."/>
            <person name="Weisblat D.A."/>
            <person name="Putnam N.H."/>
            <person name="Rokhsar D.S."/>
        </authorList>
    </citation>
    <scope>NUCLEOTIDE SEQUENCE</scope>
</reference>
<evidence type="ECO:0000313" key="7">
    <source>
        <dbReference type="EMBL" id="ESN93140.1"/>
    </source>
</evidence>
<dbReference type="InterPro" id="IPR001190">
    <property type="entry name" value="SRCR"/>
</dbReference>
<keyword evidence="4" id="KW-0325">Glycoprotein</keyword>
<feature type="disulfide bond" evidence="5">
    <location>
        <begin position="74"/>
        <end position="84"/>
    </location>
</feature>
<evidence type="ECO:0000256" key="4">
    <source>
        <dbReference type="ARBA" id="ARBA00023180"/>
    </source>
</evidence>
<dbReference type="KEGG" id="hro:HELRODRAFT_89295"/>
<dbReference type="EnsemblMetazoa" id="HelroT89295">
    <property type="protein sequence ID" value="HelroP89295"/>
    <property type="gene ID" value="HelroG89295"/>
</dbReference>
<evidence type="ECO:0000256" key="5">
    <source>
        <dbReference type="PROSITE-ProRule" id="PRU00196"/>
    </source>
</evidence>
<dbReference type="InParanoid" id="T1G7B7"/>
<feature type="domain" description="SRCR" evidence="6">
    <location>
        <begin position="2"/>
        <end position="105"/>
    </location>
</feature>
<evidence type="ECO:0000313" key="9">
    <source>
        <dbReference type="Proteomes" id="UP000015101"/>
    </source>
</evidence>
<evidence type="ECO:0000313" key="8">
    <source>
        <dbReference type="EnsemblMetazoa" id="HelroP89295"/>
    </source>
</evidence>
<keyword evidence="1" id="KW-0732">Signal</keyword>
<protein>
    <recommendedName>
        <fullName evidence="6">SRCR domain-containing protein</fullName>
    </recommendedName>
</protein>
<comment type="caution">
    <text evidence="5">Lacks conserved residue(s) required for the propagation of feature annotation.</text>
</comment>
<dbReference type="SUPFAM" id="SSF56487">
    <property type="entry name" value="SRCR-like"/>
    <property type="match status" value="2"/>
</dbReference>
<dbReference type="GeneID" id="20216964"/>
<dbReference type="InterPro" id="IPR036772">
    <property type="entry name" value="SRCR-like_dom_sf"/>
</dbReference>
<evidence type="ECO:0000259" key="6">
    <source>
        <dbReference type="PROSITE" id="PS50287"/>
    </source>
</evidence>
<accession>T1G7B7</accession>
<dbReference type="OrthoDB" id="422749at2759"/>